<name>A0ABP9QXJ4_9PSEU</name>
<dbReference type="Proteomes" id="UP001428817">
    <property type="component" value="Unassembled WGS sequence"/>
</dbReference>
<evidence type="ECO:0008006" key="3">
    <source>
        <dbReference type="Google" id="ProtNLM"/>
    </source>
</evidence>
<evidence type="ECO:0000313" key="1">
    <source>
        <dbReference type="EMBL" id="GAA5168998.1"/>
    </source>
</evidence>
<comment type="caution">
    <text evidence="1">The sequence shown here is derived from an EMBL/GenBank/DDBJ whole genome shotgun (WGS) entry which is preliminary data.</text>
</comment>
<sequence>MTDVDPALVARLDQCIAHTDELVPTYISALADAIAMHGRETGISLFICWLRDTHTPDAAVILAAGAITRLIESR</sequence>
<gene>
    <name evidence="1" type="ORF">GCM10023321_63900</name>
</gene>
<accession>A0ABP9QXJ4</accession>
<dbReference type="RefSeq" id="WP_185061473.1">
    <property type="nucleotide sequence ID" value="NZ_BAABJP010000041.1"/>
</dbReference>
<evidence type="ECO:0000313" key="2">
    <source>
        <dbReference type="Proteomes" id="UP001428817"/>
    </source>
</evidence>
<protein>
    <recommendedName>
        <fullName evidence="3">ANTAR domain-containing protein</fullName>
    </recommendedName>
</protein>
<dbReference type="EMBL" id="BAABJP010000041">
    <property type="protein sequence ID" value="GAA5168998.1"/>
    <property type="molecule type" value="Genomic_DNA"/>
</dbReference>
<proteinExistence type="predicted"/>
<keyword evidence="2" id="KW-1185">Reference proteome</keyword>
<reference evidence="2" key="1">
    <citation type="journal article" date="2019" name="Int. J. Syst. Evol. Microbiol.">
        <title>The Global Catalogue of Microorganisms (GCM) 10K type strain sequencing project: providing services to taxonomists for standard genome sequencing and annotation.</title>
        <authorList>
            <consortium name="The Broad Institute Genomics Platform"/>
            <consortium name="The Broad Institute Genome Sequencing Center for Infectious Disease"/>
            <person name="Wu L."/>
            <person name="Ma J."/>
        </authorList>
    </citation>
    <scope>NUCLEOTIDE SEQUENCE [LARGE SCALE GENOMIC DNA]</scope>
    <source>
        <strain evidence="2">JCM 18303</strain>
    </source>
</reference>
<organism evidence="1 2">
    <name type="scientific">Pseudonocardia eucalypti</name>
    <dbReference type="NCBI Taxonomy" id="648755"/>
    <lineage>
        <taxon>Bacteria</taxon>
        <taxon>Bacillati</taxon>
        <taxon>Actinomycetota</taxon>
        <taxon>Actinomycetes</taxon>
        <taxon>Pseudonocardiales</taxon>
        <taxon>Pseudonocardiaceae</taxon>
        <taxon>Pseudonocardia</taxon>
    </lineage>
</organism>